<dbReference type="AlphaFoldDB" id="A0A318ZSV8"/>
<dbReference type="Gene3D" id="3.30.9.10">
    <property type="entry name" value="D-Amino Acid Oxidase, subunit A, domain 2"/>
    <property type="match status" value="1"/>
</dbReference>
<dbReference type="SUPFAM" id="SSF51905">
    <property type="entry name" value="FAD/NAD(P)-binding domain"/>
    <property type="match status" value="1"/>
</dbReference>
<name>A0A318ZSV8_ASPNB</name>
<keyword evidence="3" id="KW-0274">FAD</keyword>
<protein>
    <recommendedName>
        <fullName evidence="5">FAD-binding domain-containing protein</fullName>
    </recommendedName>
</protein>
<evidence type="ECO:0000256" key="4">
    <source>
        <dbReference type="ARBA" id="ARBA00023002"/>
    </source>
</evidence>
<dbReference type="Gene3D" id="3.50.50.60">
    <property type="entry name" value="FAD/NAD(P)-binding domain"/>
    <property type="match status" value="1"/>
</dbReference>
<dbReference type="InterPro" id="IPR036188">
    <property type="entry name" value="FAD/NAD-bd_sf"/>
</dbReference>
<reference evidence="6" key="1">
    <citation type="submission" date="2016-12" db="EMBL/GenBank/DDBJ databases">
        <title>The genomes of Aspergillus section Nigri reveals drivers in fungal speciation.</title>
        <authorList>
            <consortium name="DOE Joint Genome Institute"/>
            <person name="Vesth T.C."/>
            <person name="Nybo J."/>
            <person name="Theobald S."/>
            <person name="Brandl J."/>
            <person name="Frisvad J.C."/>
            <person name="Nielsen K.F."/>
            <person name="Lyhne E.K."/>
            <person name="Kogle M.E."/>
            <person name="Kuo A."/>
            <person name="Riley R."/>
            <person name="Clum A."/>
            <person name="Nolan M."/>
            <person name="Lipzen A."/>
            <person name="Salamov A."/>
            <person name="Henrissat B."/>
            <person name="Wiebenga A."/>
            <person name="De Vries R.P."/>
            <person name="Grigoriev I.V."/>
            <person name="Mortensen U.H."/>
            <person name="Andersen M.R."/>
            <person name="Baker S.E."/>
        </authorList>
    </citation>
    <scope>NUCLEOTIDE SEQUENCE [LARGE SCALE GENOMIC DNA]</scope>
    <source>
        <strain evidence="6">CBS 115656</strain>
    </source>
</reference>
<proteinExistence type="predicted"/>
<dbReference type="PRINTS" id="PR00420">
    <property type="entry name" value="RNGMNOXGNASE"/>
</dbReference>
<keyword evidence="4" id="KW-0560">Oxidoreductase</keyword>
<sequence length="245" mass="26654">MVHDWELPHLDGSTGMDASCLEGLQRYLDECPDLQPNSARAISGPTIASMPTPMLGTFDPMIDPSLGASAPAQAADSHVVNHQLSEEIDFQSILPAHPEPSDYKIVNFSPYKVHQRLAKKMRVGRFLLAADAAHLCNPFGGLGLTGGIVDVGGLLDCLAGIYSGQADEDILDIYDSVRRSKYNTIVNPTSSGNIRLLFEQNPETALQDSDLLRACKAAETDPAVTEKLAKAAERLQYDFTQHYRT</sequence>
<dbReference type="RefSeq" id="XP_025484250.1">
    <property type="nucleotide sequence ID" value="XM_025626505.1"/>
</dbReference>
<dbReference type="Pfam" id="PF01494">
    <property type="entry name" value="FAD_binding_3"/>
    <property type="match status" value="1"/>
</dbReference>
<dbReference type="OrthoDB" id="10016252at2759"/>
<dbReference type="InterPro" id="IPR050641">
    <property type="entry name" value="RIFMO-like"/>
</dbReference>
<evidence type="ECO:0000313" key="6">
    <source>
        <dbReference type="EMBL" id="PYH38772.1"/>
    </source>
</evidence>
<evidence type="ECO:0000313" key="7">
    <source>
        <dbReference type="Proteomes" id="UP000247647"/>
    </source>
</evidence>
<evidence type="ECO:0000256" key="1">
    <source>
        <dbReference type="ARBA" id="ARBA00001974"/>
    </source>
</evidence>
<dbReference type="GO" id="GO:0071949">
    <property type="term" value="F:FAD binding"/>
    <property type="evidence" value="ECO:0007669"/>
    <property type="project" value="InterPro"/>
</dbReference>
<dbReference type="EMBL" id="KZ821447">
    <property type="protein sequence ID" value="PYH38772.1"/>
    <property type="molecule type" value="Genomic_DNA"/>
</dbReference>
<organism evidence="6 7">
    <name type="scientific">Aspergillus neoniger (strain CBS 115656)</name>
    <dbReference type="NCBI Taxonomy" id="1448310"/>
    <lineage>
        <taxon>Eukaryota</taxon>
        <taxon>Fungi</taxon>
        <taxon>Dikarya</taxon>
        <taxon>Ascomycota</taxon>
        <taxon>Pezizomycotina</taxon>
        <taxon>Eurotiomycetes</taxon>
        <taxon>Eurotiomycetidae</taxon>
        <taxon>Eurotiales</taxon>
        <taxon>Aspergillaceae</taxon>
        <taxon>Aspergillus</taxon>
        <taxon>Aspergillus subgen. Circumdati</taxon>
    </lineage>
</organism>
<feature type="domain" description="FAD-binding" evidence="5">
    <location>
        <begin position="98"/>
        <end position="184"/>
    </location>
</feature>
<evidence type="ECO:0000256" key="2">
    <source>
        <dbReference type="ARBA" id="ARBA00022630"/>
    </source>
</evidence>
<dbReference type="PANTHER" id="PTHR43004:SF19">
    <property type="entry name" value="BINDING MONOOXYGENASE, PUTATIVE (JCVI)-RELATED"/>
    <property type="match status" value="1"/>
</dbReference>
<comment type="cofactor">
    <cofactor evidence="1">
        <name>FAD</name>
        <dbReference type="ChEBI" id="CHEBI:57692"/>
    </cofactor>
</comment>
<dbReference type="PANTHER" id="PTHR43004">
    <property type="entry name" value="TRK SYSTEM POTASSIUM UPTAKE PROTEIN"/>
    <property type="match status" value="1"/>
</dbReference>
<dbReference type="InterPro" id="IPR002938">
    <property type="entry name" value="FAD-bd"/>
</dbReference>
<dbReference type="GeneID" id="37128961"/>
<evidence type="ECO:0000259" key="5">
    <source>
        <dbReference type="Pfam" id="PF01494"/>
    </source>
</evidence>
<accession>A0A318ZSV8</accession>
<dbReference type="Proteomes" id="UP000247647">
    <property type="component" value="Unassembled WGS sequence"/>
</dbReference>
<gene>
    <name evidence="6" type="ORF">BO87DRAFT_412572</name>
</gene>
<keyword evidence="7" id="KW-1185">Reference proteome</keyword>
<keyword evidence="2" id="KW-0285">Flavoprotein</keyword>
<dbReference type="GO" id="GO:0016709">
    <property type="term" value="F:oxidoreductase activity, acting on paired donors, with incorporation or reduction of molecular oxygen, NAD(P)H as one donor, and incorporation of one atom of oxygen"/>
    <property type="evidence" value="ECO:0007669"/>
    <property type="project" value="UniProtKB-ARBA"/>
</dbReference>
<evidence type="ECO:0000256" key="3">
    <source>
        <dbReference type="ARBA" id="ARBA00022827"/>
    </source>
</evidence>